<organism evidence="10 11">
    <name type="scientific">Geobacter soli</name>
    <dbReference type="NCBI Taxonomy" id="1510391"/>
    <lineage>
        <taxon>Bacteria</taxon>
        <taxon>Pseudomonadati</taxon>
        <taxon>Thermodesulfobacteriota</taxon>
        <taxon>Desulfuromonadia</taxon>
        <taxon>Geobacterales</taxon>
        <taxon>Geobacteraceae</taxon>
        <taxon>Geobacter</taxon>
    </lineage>
</organism>
<dbReference type="PROSITE" id="PS51671">
    <property type="entry name" value="ACT"/>
    <property type="match status" value="2"/>
</dbReference>
<evidence type="ECO:0000256" key="5">
    <source>
        <dbReference type="ARBA" id="ARBA00022842"/>
    </source>
</evidence>
<comment type="cofactor">
    <cofactor evidence="7">
        <name>Mg(2+)</name>
        <dbReference type="ChEBI" id="CHEBI:18420"/>
    </cofactor>
</comment>
<keyword evidence="6 7" id="KW-0511">Multifunctional enzyme</keyword>
<comment type="function">
    <text evidence="7">Modifies, by uridylylation and deuridylylation, the PII regulatory proteins (GlnB and homologs), in response to the nitrogen status of the cell that GlnD senses through the glutamine level. Under low glutamine levels, catalyzes the conversion of the PII proteins and UTP to PII-UMP and PPi, while under higher glutamine levels, GlnD hydrolyzes PII-UMP to PII and UMP (deuridylylation). Thus, controls uridylylation state and activity of the PII proteins, and plays an important role in the regulation of nitrogen metabolism.</text>
</comment>
<sequence>MQFDIDRYFPDTFQESGDAGRASFEEKRPLYLAASKHFLTHYREEIKAIHRGGAAGTTVVKHITAMTDTLIRKLFRSITRDVAQPGRGREHLTLTAIGGYGRGELNPHSDIDLMFLYGGKDAARVEDIAQKLLYFLWDMRLDVGYSVRTLQDCVDMASSDLTVRTALLDSRVLAGSRVFFREFEKVMLTQILAKKSDSFIRDKVAELRKRREKYGSSVYLLEPNVKESEGGLRDLHTALWVMKIKYKVKDPKELVVKGVLSEDELASYHEALSYLWRVRNELHFLAGRKNDQLTFEAQTELAAFFGYEDSARTLAVEEFMRDYYLHANRVEHLASSLIARCMRKEEGAFRILGYFTRRPIGDGFYILKGELVIPDESVVEKEPARLMKIFEYAQKHGVEISVGVKSLIRKNLHLVNDKFRRSREVNQSFFAILRSDKGVPETLRLMHHLEFLNHFIPEFGHIYCKVQHDLYHIYTVDMHSLFAVEEIVKLLRGEHEKDLPLLTSLVRQVDKRELLLLAVLFHDIGKGEGGGHAEKGAAMMPTIARRMGLSKEDSGRLEFLVRQHLLFAHIAQRRDLHDEKMIVQFARQMEKSENLKMLYLLTYADIRAVGTDVWTEWKARLLQELYEKAFNVLERGDFRLEAHSERVKKVKRKVVELLGDEYPAAAVREELRAMTIRHILSNPAPVIAEHVKILHALEPGGVLTQVTHVQEGGYSTYSICTWDIPGLFSMITGVMAANGINILGAQIHTSSNGKVLDILQVNSPQGFIITEERRWNRVDGDLRQILTGKIRVASLVAKRQRPTLLTERPKPRFPSRVDIDNEVSSDYTVIDVYTHDKIGLLYRMTSTLTDLGLYIGIAKISTKVDQVADVFYVKDIFGHKITSAERLEEIREKLLAAVELAE</sequence>
<dbReference type="Pfam" id="PF03445">
    <property type="entry name" value="DUF294"/>
    <property type="match status" value="1"/>
</dbReference>
<dbReference type="GO" id="GO:0008081">
    <property type="term" value="F:phosphoric diester hydrolase activity"/>
    <property type="evidence" value="ECO:0007669"/>
    <property type="project" value="UniProtKB-UniRule"/>
</dbReference>
<dbReference type="Proteomes" id="UP000031433">
    <property type="component" value="Unassembled WGS sequence"/>
</dbReference>
<dbReference type="InterPro" id="IPR013546">
    <property type="entry name" value="PII_UdlTrfase/GS_AdlTrfase"/>
</dbReference>
<dbReference type="Pfam" id="PF01966">
    <property type="entry name" value="HD"/>
    <property type="match status" value="1"/>
</dbReference>
<comment type="catalytic activity">
    <reaction evidence="7">
        <text>[protein-PII]-L-tyrosine + UTP = [protein-PII]-uridylyl-L-tyrosine + diphosphate</text>
        <dbReference type="Rhea" id="RHEA:13673"/>
        <dbReference type="Rhea" id="RHEA-COMP:12147"/>
        <dbReference type="Rhea" id="RHEA-COMP:12148"/>
        <dbReference type="ChEBI" id="CHEBI:33019"/>
        <dbReference type="ChEBI" id="CHEBI:46398"/>
        <dbReference type="ChEBI" id="CHEBI:46858"/>
        <dbReference type="ChEBI" id="CHEBI:90602"/>
        <dbReference type="EC" id="2.7.7.59"/>
    </reaction>
</comment>
<dbReference type="Pfam" id="PF24931">
    <property type="entry name" value="ACT_ACR9_3rd"/>
    <property type="match status" value="1"/>
</dbReference>
<reference evidence="10 11" key="1">
    <citation type="submission" date="2015-01" db="EMBL/GenBank/DDBJ databases">
        <title>Genome sequence of the anaerobic bacterium Geobacter soli GSS01, a dissimilatory Fe(III) reducer from soil.</title>
        <authorList>
            <person name="Yang G."/>
            <person name="Zhou S."/>
        </authorList>
    </citation>
    <scope>NUCLEOTIDE SEQUENCE [LARGE SCALE GENOMIC DNA]</scope>
    <source>
        <strain evidence="10 11">GSS01</strain>
    </source>
</reference>
<comment type="caution">
    <text evidence="7">Lacks conserved residue(s) required for the propagation of feature annotation.</text>
</comment>
<evidence type="ECO:0000313" key="11">
    <source>
        <dbReference type="Proteomes" id="UP000031433"/>
    </source>
</evidence>
<protein>
    <recommendedName>
        <fullName evidence="7">Bifunctional uridylyltransferase/uridylyl-removing enzyme</fullName>
        <shortName evidence="7">UTase/UR</shortName>
    </recommendedName>
    <alternativeName>
        <fullName evidence="7">Bifunctional [protein-PII] modification enzyme</fullName>
    </alternativeName>
    <alternativeName>
        <fullName evidence="7">Bifunctional nitrogen sensor protein</fullName>
    </alternativeName>
    <domain>
        <recommendedName>
            <fullName evidence="7">[Protein-PII] uridylyltransferase</fullName>
            <shortName evidence="7">PII uridylyltransferase</shortName>
            <shortName evidence="7">UTase</shortName>
            <ecNumber evidence="7">2.7.7.59</ecNumber>
        </recommendedName>
    </domain>
    <domain>
        <recommendedName>
            <fullName evidence="7">[Protein-PII]-UMP uridylyl-removing enzyme</fullName>
            <shortName evidence="7">UR</shortName>
            <ecNumber evidence="7">3.1.4.-</ecNumber>
        </recommendedName>
    </domain>
</protein>
<keyword evidence="3" id="KW-0677">Repeat</keyword>
<dbReference type="InterPro" id="IPR006674">
    <property type="entry name" value="HD_domain"/>
</dbReference>
<dbReference type="PANTHER" id="PTHR47320">
    <property type="entry name" value="BIFUNCTIONAL URIDYLYLTRANSFERASE/URIDYLYL-REMOVING ENZYME"/>
    <property type="match status" value="1"/>
</dbReference>
<evidence type="ECO:0000259" key="8">
    <source>
        <dbReference type="PROSITE" id="PS51671"/>
    </source>
</evidence>
<comment type="activity regulation">
    <text evidence="7">Uridylyltransferase (UTase) activity is inhibited by glutamine, while glutamine activates uridylyl-removing (UR) activity.</text>
</comment>
<dbReference type="Gene3D" id="1.20.120.330">
    <property type="entry name" value="Nucleotidyltransferases domain 2"/>
    <property type="match status" value="1"/>
</dbReference>
<dbReference type="InterPro" id="IPR010043">
    <property type="entry name" value="UTase/UR"/>
</dbReference>
<dbReference type="HAMAP" id="MF_00277">
    <property type="entry name" value="PII_uridylyl_transf"/>
    <property type="match status" value="1"/>
</dbReference>
<dbReference type="FunFam" id="1.20.120.330:FF:000031">
    <property type="entry name" value="Bifunctional uridylyltransferase/uridylyl-removing enzyme"/>
    <property type="match status" value="1"/>
</dbReference>
<dbReference type="SUPFAM" id="SSF81593">
    <property type="entry name" value="Nucleotidyltransferase substrate binding subunit/domain"/>
    <property type="match status" value="1"/>
</dbReference>
<feature type="domain" description="ACT" evidence="8">
    <location>
        <begin position="829"/>
        <end position="902"/>
    </location>
</feature>
<dbReference type="InterPro" id="IPR043519">
    <property type="entry name" value="NT_sf"/>
</dbReference>
<dbReference type="Gene3D" id="1.10.3090.10">
    <property type="entry name" value="cca-adding enzyme, domain 2"/>
    <property type="match status" value="1"/>
</dbReference>
<comment type="caution">
    <text evidence="10">The sequence shown here is derived from an EMBL/GenBank/DDBJ whole genome shotgun (WGS) entry which is preliminary data.</text>
</comment>
<keyword evidence="11" id="KW-1185">Reference proteome</keyword>
<dbReference type="InterPro" id="IPR002912">
    <property type="entry name" value="ACT_dom"/>
</dbReference>
<dbReference type="CDD" id="cd04900">
    <property type="entry name" value="ACT_UUR-like_1"/>
    <property type="match status" value="1"/>
</dbReference>
<comment type="similarity">
    <text evidence="7">Belongs to the GlnD family.</text>
</comment>
<dbReference type="Gene3D" id="3.30.460.10">
    <property type="entry name" value="Beta Polymerase, domain 2"/>
    <property type="match status" value="1"/>
</dbReference>
<keyword evidence="4 7" id="KW-0378">Hydrolase</keyword>
<comment type="catalytic activity">
    <reaction evidence="7">
        <text>[protein-PII]-uridylyl-L-tyrosine + H2O = [protein-PII]-L-tyrosine + UMP + H(+)</text>
        <dbReference type="Rhea" id="RHEA:48600"/>
        <dbReference type="Rhea" id="RHEA-COMP:12147"/>
        <dbReference type="Rhea" id="RHEA-COMP:12148"/>
        <dbReference type="ChEBI" id="CHEBI:15377"/>
        <dbReference type="ChEBI" id="CHEBI:15378"/>
        <dbReference type="ChEBI" id="CHEBI:46858"/>
        <dbReference type="ChEBI" id="CHEBI:57865"/>
        <dbReference type="ChEBI" id="CHEBI:90602"/>
    </reaction>
</comment>
<name>A0A0C1TS29_9BACT</name>
<dbReference type="CDD" id="cd00077">
    <property type="entry name" value="HDc"/>
    <property type="match status" value="1"/>
</dbReference>
<dbReference type="GO" id="GO:0008773">
    <property type="term" value="F:[protein-PII] uridylyltransferase activity"/>
    <property type="evidence" value="ECO:0007669"/>
    <property type="project" value="UniProtKB-UniRule"/>
</dbReference>
<dbReference type="SMART" id="SM00471">
    <property type="entry name" value="HDc"/>
    <property type="match status" value="1"/>
</dbReference>
<accession>A0A0C1TS29</accession>
<dbReference type="CDD" id="cd05401">
    <property type="entry name" value="NT_GlnE_GlnD_like"/>
    <property type="match status" value="1"/>
</dbReference>
<keyword evidence="5 7" id="KW-0460">Magnesium</keyword>
<dbReference type="InterPro" id="IPR005105">
    <property type="entry name" value="GlnD_Uridyltrans_N"/>
</dbReference>
<evidence type="ECO:0000256" key="6">
    <source>
        <dbReference type="ARBA" id="ARBA00023268"/>
    </source>
</evidence>
<dbReference type="GO" id="GO:0006808">
    <property type="term" value="P:regulation of nitrogen utilization"/>
    <property type="evidence" value="ECO:0007669"/>
    <property type="project" value="UniProtKB-UniRule"/>
</dbReference>
<dbReference type="SUPFAM" id="SSF55021">
    <property type="entry name" value="ACT-like"/>
    <property type="match status" value="2"/>
</dbReference>
<dbReference type="Pfam" id="PF08335">
    <property type="entry name" value="GlnD_UR_UTase"/>
    <property type="match status" value="1"/>
</dbReference>
<feature type="domain" description="HD" evidence="9">
    <location>
        <begin position="476"/>
        <end position="592"/>
    </location>
</feature>
<keyword evidence="2 7" id="KW-0548">Nucleotidyltransferase</keyword>
<dbReference type="EC" id="2.7.7.59" evidence="7"/>
<dbReference type="PANTHER" id="PTHR47320:SF1">
    <property type="entry name" value="BIFUNCTIONAL URIDYLYLTRANSFERASE_URIDYLYL-REMOVING ENZYME"/>
    <property type="match status" value="1"/>
</dbReference>
<dbReference type="NCBIfam" id="TIGR01693">
    <property type="entry name" value="UTase_glnD"/>
    <property type="match status" value="1"/>
</dbReference>
<evidence type="ECO:0000259" key="9">
    <source>
        <dbReference type="PROSITE" id="PS51831"/>
    </source>
</evidence>
<dbReference type="SUPFAM" id="SSF81301">
    <property type="entry name" value="Nucleotidyltransferase"/>
    <property type="match status" value="1"/>
</dbReference>
<gene>
    <name evidence="7" type="primary">glnD</name>
    <name evidence="10" type="ORF">SE37_05555</name>
</gene>
<dbReference type="RefSeq" id="WP_039644415.1">
    <property type="nucleotide sequence ID" value="NZ_JXBL01000001.1"/>
</dbReference>
<dbReference type="PIRSF" id="PIRSF006288">
    <property type="entry name" value="PII_uridyltransf"/>
    <property type="match status" value="1"/>
</dbReference>
<proteinExistence type="inferred from homology"/>
<evidence type="ECO:0000313" key="10">
    <source>
        <dbReference type="EMBL" id="KIE42128.1"/>
    </source>
</evidence>
<evidence type="ECO:0000256" key="4">
    <source>
        <dbReference type="ARBA" id="ARBA00022801"/>
    </source>
</evidence>
<dbReference type="EMBL" id="JXBL01000001">
    <property type="protein sequence ID" value="KIE42128.1"/>
    <property type="molecule type" value="Genomic_DNA"/>
</dbReference>
<evidence type="ECO:0000256" key="2">
    <source>
        <dbReference type="ARBA" id="ARBA00022695"/>
    </source>
</evidence>
<feature type="domain" description="ACT" evidence="8">
    <location>
        <begin position="716"/>
        <end position="797"/>
    </location>
</feature>
<evidence type="ECO:0000256" key="3">
    <source>
        <dbReference type="ARBA" id="ARBA00022737"/>
    </source>
</evidence>
<dbReference type="InterPro" id="IPR003607">
    <property type="entry name" value="HD/PDEase_dom"/>
</dbReference>
<dbReference type="CDD" id="cd04899">
    <property type="entry name" value="ACT_ACR-UUR-like_2"/>
    <property type="match status" value="1"/>
</dbReference>
<dbReference type="PROSITE" id="PS51831">
    <property type="entry name" value="HD"/>
    <property type="match status" value="1"/>
</dbReference>
<keyword evidence="1 7" id="KW-0808">Transferase</keyword>
<dbReference type="AlphaFoldDB" id="A0A0C1TS29"/>
<dbReference type="EC" id="3.1.4.-" evidence="7"/>
<evidence type="ECO:0000256" key="1">
    <source>
        <dbReference type="ARBA" id="ARBA00022679"/>
    </source>
</evidence>
<dbReference type="FunFam" id="1.10.3090.10:FF:000005">
    <property type="entry name" value="Bifunctional uridylyltransferase/uridylyl-removing enzyme"/>
    <property type="match status" value="1"/>
</dbReference>
<feature type="region of interest" description="Uridylyltransferase" evidence="7">
    <location>
        <begin position="1"/>
        <end position="359"/>
    </location>
</feature>
<dbReference type="SUPFAM" id="SSF81891">
    <property type="entry name" value="Poly A polymerase C-terminal region-like"/>
    <property type="match status" value="1"/>
</dbReference>
<dbReference type="InterPro" id="IPR045865">
    <property type="entry name" value="ACT-like_dom_sf"/>
</dbReference>
<comment type="domain">
    <text evidence="7">Has four distinct domains: an N-terminal nucleotidyltransferase (NT) domain responsible for UTase activity, a central HD domain that encodes UR activity, and two C-terminal ACT domains that seem to have a role in glutamine sensing.</text>
</comment>
<evidence type="ECO:0000256" key="7">
    <source>
        <dbReference type="HAMAP-Rule" id="MF_00277"/>
    </source>
</evidence>